<dbReference type="PANTHER" id="PTHR34493:SF2">
    <property type="entry name" value="SECRETED PROTEIN"/>
    <property type="match status" value="1"/>
</dbReference>
<evidence type="ECO:0000259" key="2">
    <source>
        <dbReference type="Pfam" id="PF25096"/>
    </source>
</evidence>
<dbReference type="InterPro" id="IPR056710">
    <property type="entry name" value="DUF7808"/>
</dbReference>
<organism evidence="3 4">
    <name type="scientific">Necator americanus</name>
    <name type="common">Human hookworm</name>
    <dbReference type="NCBI Taxonomy" id="51031"/>
    <lineage>
        <taxon>Eukaryota</taxon>
        <taxon>Metazoa</taxon>
        <taxon>Ecdysozoa</taxon>
        <taxon>Nematoda</taxon>
        <taxon>Chromadorea</taxon>
        <taxon>Rhabditida</taxon>
        <taxon>Rhabditina</taxon>
        <taxon>Rhabditomorpha</taxon>
        <taxon>Strongyloidea</taxon>
        <taxon>Ancylostomatidae</taxon>
        <taxon>Bunostominae</taxon>
        <taxon>Necator</taxon>
    </lineage>
</organism>
<accession>A0ABR1DQ63</accession>
<dbReference type="Proteomes" id="UP001303046">
    <property type="component" value="Unassembled WGS sequence"/>
</dbReference>
<feature type="signal peptide" evidence="1">
    <location>
        <begin position="1"/>
        <end position="16"/>
    </location>
</feature>
<evidence type="ECO:0000313" key="3">
    <source>
        <dbReference type="EMBL" id="KAK6752388.1"/>
    </source>
</evidence>
<proteinExistence type="predicted"/>
<reference evidence="3 4" key="1">
    <citation type="submission" date="2023-08" db="EMBL/GenBank/DDBJ databases">
        <title>A Necator americanus chromosomal reference genome.</title>
        <authorList>
            <person name="Ilik V."/>
            <person name="Petrzelkova K.J."/>
            <person name="Pardy F."/>
            <person name="Fuh T."/>
            <person name="Niatou-Singa F.S."/>
            <person name="Gouil Q."/>
            <person name="Baker L."/>
            <person name="Ritchie M.E."/>
            <person name="Jex A.R."/>
            <person name="Gazzola D."/>
            <person name="Li H."/>
            <person name="Toshio Fujiwara R."/>
            <person name="Zhan B."/>
            <person name="Aroian R.V."/>
            <person name="Pafco B."/>
            <person name="Schwarz E.M."/>
        </authorList>
    </citation>
    <scope>NUCLEOTIDE SEQUENCE [LARGE SCALE GENOMIC DNA]</scope>
    <source>
        <strain evidence="3 4">Aroian</strain>
        <tissue evidence="3">Whole animal</tissue>
    </source>
</reference>
<dbReference type="EMBL" id="JAVFWL010000004">
    <property type="protein sequence ID" value="KAK6752388.1"/>
    <property type="molecule type" value="Genomic_DNA"/>
</dbReference>
<keyword evidence="4" id="KW-1185">Reference proteome</keyword>
<gene>
    <name evidence="3" type="primary">Necator_chrIV.g16969</name>
    <name evidence="3" type="ORF">RB195_003671</name>
</gene>
<evidence type="ECO:0000256" key="1">
    <source>
        <dbReference type="SAM" id="SignalP"/>
    </source>
</evidence>
<evidence type="ECO:0000313" key="4">
    <source>
        <dbReference type="Proteomes" id="UP001303046"/>
    </source>
</evidence>
<protein>
    <recommendedName>
        <fullName evidence="2">DUF7808 domain-containing protein</fullName>
    </recommendedName>
</protein>
<feature type="domain" description="DUF7808" evidence="2">
    <location>
        <begin position="47"/>
        <end position="116"/>
    </location>
</feature>
<dbReference type="PANTHER" id="PTHR34493">
    <property type="entry name" value="PROTEIN CBG13422-RELATED"/>
    <property type="match status" value="1"/>
</dbReference>
<feature type="chain" id="PRO_5047010566" description="DUF7808 domain-containing protein" evidence="1">
    <location>
        <begin position="17"/>
        <end position="119"/>
    </location>
</feature>
<name>A0ABR1DQ63_NECAM</name>
<dbReference type="Pfam" id="PF25096">
    <property type="entry name" value="DUF7808"/>
    <property type="match status" value="1"/>
</dbReference>
<keyword evidence="1" id="KW-0732">Signal</keyword>
<sequence length="119" mass="13567">MFRASIFTAFLLVVSAVVRWEKRTLQCDIDICKLAVRNDTFKSADCTIHADSHHSCNIECDGADRDSVISKSPTTNRECIRFHTYNTQRVADGWQMWRTGACAKERIVLQVHCGFLVND</sequence>
<comment type="caution">
    <text evidence="3">The sequence shown here is derived from an EMBL/GenBank/DDBJ whole genome shotgun (WGS) entry which is preliminary data.</text>
</comment>